<proteinExistence type="predicted"/>
<dbReference type="InterPro" id="IPR013321">
    <property type="entry name" value="Arc_rbn_hlx_hlx"/>
</dbReference>
<reference evidence="2" key="1">
    <citation type="submission" date="2011-12" db="EMBL/GenBank/DDBJ databases">
        <title>The complete genome of chromosome of Sulfobacillus acidophilus DSM 10332.</title>
        <authorList>
            <person name="Lucas S."/>
            <person name="Han J."/>
            <person name="Lapidus A."/>
            <person name="Bruce D."/>
            <person name="Goodwin L."/>
            <person name="Pitluck S."/>
            <person name="Peters L."/>
            <person name="Kyrpides N."/>
            <person name="Mavromatis K."/>
            <person name="Ivanova N."/>
            <person name="Mikhailova N."/>
            <person name="Chertkov O."/>
            <person name="Saunders E."/>
            <person name="Detter J.C."/>
            <person name="Tapia R."/>
            <person name="Han C."/>
            <person name="Land M."/>
            <person name="Hauser L."/>
            <person name="Markowitz V."/>
            <person name="Cheng J.-F."/>
            <person name="Hugenholtz P."/>
            <person name="Woyke T."/>
            <person name="Wu D."/>
            <person name="Pukall R."/>
            <person name="Gehrich-Schroeter G."/>
            <person name="Schneider S."/>
            <person name="Klenk H.-P."/>
            <person name="Eisen J.A."/>
        </authorList>
    </citation>
    <scope>NUCLEOTIDE SEQUENCE [LARGE SCALE GENOMIC DNA]</scope>
    <source>
        <strain evidence="2">ATCC 700253 / DSM 10332 / NAL</strain>
    </source>
</reference>
<evidence type="ECO:0000313" key="2">
    <source>
        <dbReference type="Proteomes" id="UP000005439"/>
    </source>
</evidence>
<dbReference type="PATRIC" id="fig|679936.5.peg.376"/>
<dbReference type="Gene3D" id="1.10.1220.10">
    <property type="entry name" value="Met repressor-like"/>
    <property type="match status" value="1"/>
</dbReference>
<evidence type="ECO:0008006" key="3">
    <source>
        <dbReference type="Google" id="ProtNLM"/>
    </source>
</evidence>
<protein>
    <recommendedName>
        <fullName evidence="3">Replication protein</fullName>
    </recommendedName>
</protein>
<dbReference type="GO" id="GO:0006355">
    <property type="term" value="P:regulation of DNA-templated transcription"/>
    <property type="evidence" value="ECO:0007669"/>
    <property type="project" value="InterPro"/>
</dbReference>
<gene>
    <name evidence="1" type="ordered locus">Sulac_0373</name>
</gene>
<accession>G8TY35</accession>
<keyword evidence="2" id="KW-1185">Reference proteome</keyword>
<sequence length="426" mass="49324">MTLNTIPQPQTGLTTPEGYVEFLHPPAEEGRIAIAHREPDGKWNERSVTLRQAVETVLAWTGREDCYVSMNRFKGRRSLANLWSLRALWVDLDFHKLKKWQHWADEGVWGLVVPEYLTDARLPQPSMAIASGRGLYLLWLFRTVPAAALSRWTACQQQIFEAFKGLGADRQAMDAARVLRVVGTINSKSGQVVHVLGGSGYVWDFDALADEILPLRRTELQDLQIQRALNLKKRKAIPPQHQSVRSLWAARLTDINTLIQLRYYDGQIPSGERDAYIFLAAICMSWIASDPQVLEQEIVRFAQDHTPWSDREVRSRVSAVIKRMEMFKRGETVEWLGRQVDPRYRLRTRTIIEWLGITDQEQRHLTTLIGSKEKRRRRGFRMTRQAYLAHSRERDKPWKQLGMSRATWYAVGKPLPEQYLDNPDNQ</sequence>
<organism evidence="1 2">
    <name type="scientific">Sulfobacillus acidophilus (strain ATCC 700253 / DSM 10332 / NAL)</name>
    <dbReference type="NCBI Taxonomy" id="679936"/>
    <lineage>
        <taxon>Bacteria</taxon>
        <taxon>Bacillati</taxon>
        <taxon>Bacillota</taxon>
        <taxon>Clostridia</taxon>
        <taxon>Eubacteriales</taxon>
        <taxon>Clostridiales Family XVII. Incertae Sedis</taxon>
        <taxon>Sulfobacillus</taxon>
    </lineage>
</organism>
<evidence type="ECO:0000313" key="1">
    <source>
        <dbReference type="EMBL" id="AEW03942.1"/>
    </source>
</evidence>
<dbReference type="AlphaFoldDB" id="G8TY35"/>
<dbReference type="KEGG" id="sap:Sulac_0373"/>
<dbReference type="Proteomes" id="UP000005439">
    <property type="component" value="Chromosome"/>
</dbReference>
<reference evidence="1 2" key="2">
    <citation type="journal article" date="2012" name="Stand. Genomic Sci.">
        <title>Complete genome sequence of the moderately thermophilic mineral-sulfide-oxidizing firmicute Sulfobacillus acidophilus type strain (NAL(T)).</title>
        <authorList>
            <person name="Anderson I."/>
            <person name="Chertkov O."/>
            <person name="Chen A."/>
            <person name="Saunders E."/>
            <person name="Lapidus A."/>
            <person name="Nolan M."/>
            <person name="Lucas S."/>
            <person name="Hammon N."/>
            <person name="Deshpande S."/>
            <person name="Cheng J.F."/>
            <person name="Han C."/>
            <person name="Tapia R."/>
            <person name="Goodwin L.A."/>
            <person name="Pitluck S."/>
            <person name="Liolios K."/>
            <person name="Pagani I."/>
            <person name="Ivanova N."/>
            <person name="Mikhailova N."/>
            <person name="Pati A."/>
            <person name="Palaniappan K."/>
            <person name="Land M."/>
            <person name="Pan C."/>
            <person name="Rohde M."/>
            <person name="Pukall R."/>
            <person name="Goker M."/>
            <person name="Detter J.C."/>
            <person name="Woyke T."/>
            <person name="Bristow J."/>
            <person name="Eisen J.A."/>
            <person name="Markowitz V."/>
            <person name="Hugenholtz P."/>
            <person name="Kyrpides N.C."/>
            <person name="Klenk H.P."/>
            <person name="Mavromatis K."/>
        </authorList>
    </citation>
    <scope>NUCLEOTIDE SEQUENCE [LARGE SCALE GENOMIC DNA]</scope>
    <source>
        <strain evidence="2">ATCC 700253 / DSM 10332 / NAL</strain>
    </source>
</reference>
<dbReference type="HOGENOM" id="CLU_029349_1_0_9"/>
<name>G8TY35_SULAD</name>
<dbReference type="EMBL" id="CP003179">
    <property type="protein sequence ID" value="AEW03942.1"/>
    <property type="molecule type" value="Genomic_DNA"/>
</dbReference>
<dbReference type="STRING" id="679936.Sulac_0373"/>